<keyword evidence="2" id="KW-1185">Reference proteome</keyword>
<reference evidence="2" key="1">
    <citation type="journal article" date="2020" name="Toxins">
        <title>Phylogenomic Analysis of Secondary Metabolism in the Toxic Cyanobacterial Genera Anabaena, Dolichospermum and Aphanizomenon.</title>
        <authorList>
            <person name="Oesterholm J."/>
            <person name="Popin R.V."/>
            <person name="Fewer D.P."/>
            <person name="Sivonen K."/>
        </authorList>
    </citation>
    <scope>NUCLEOTIDE SEQUENCE [LARGE SCALE GENOMIC DNA]</scope>
    <source>
        <strain evidence="2">UHCC 0037</strain>
    </source>
</reference>
<evidence type="ECO:0000313" key="2">
    <source>
        <dbReference type="Proteomes" id="UP001517388"/>
    </source>
</evidence>
<proteinExistence type="predicted"/>
<comment type="caution">
    <text evidence="1">The sequence shown here is derived from an EMBL/GenBank/DDBJ whole genome shotgun (WGS) entry which is preliminary data.</text>
</comment>
<accession>A0ACC7SFB6</accession>
<gene>
    <name evidence="1" type="ORF">FJR39_26020</name>
</gene>
<dbReference type="EMBL" id="VILF01000009">
    <property type="protein sequence ID" value="MTJ46369.1"/>
    <property type="molecule type" value="Genomic_DNA"/>
</dbReference>
<protein>
    <submittedName>
        <fullName evidence="1">AAA family ATPase</fullName>
    </submittedName>
</protein>
<name>A0ACC7SFB6_DOLFA</name>
<evidence type="ECO:0000313" key="1">
    <source>
        <dbReference type="EMBL" id="MTJ46369.1"/>
    </source>
</evidence>
<dbReference type="Proteomes" id="UP001517388">
    <property type="component" value="Unassembled WGS sequence"/>
</dbReference>
<organism evidence="1 2">
    <name type="scientific">Dolichospermum flos-aquae UHCC 0037</name>
    <dbReference type="NCBI Taxonomy" id="2590026"/>
    <lineage>
        <taxon>Bacteria</taxon>
        <taxon>Bacillati</taxon>
        <taxon>Cyanobacteriota</taxon>
        <taxon>Cyanophyceae</taxon>
        <taxon>Nostocales</taxon>
        <taxon>Aphanizomenonaceae</taxon>
        <taxon>Dolichospermum</taxon>
    </lineage>
</organism>
<sequence>MTKIISLFNNKGGVGKTTTVFNLSASLARKGKKVLLIDFDPQCNLSIATIGYDEFSDYIKRTKEYPFGKTIRAFAQPSLQPTQSIKVHVTQPKYQLSCLHDQMETIDGQVLIDVIAGDFWLNSFADVLTVGTDVVQGSGLYKFLIPFLLVEKLKEEEKKIYDYVLIDLPPSFNTLVRSALYCSDYFLVPCTPDSFSSYCVNLIGEVLPSFIEDWNQGRKRYEASNKYDEIIPLKGQPKFGGWIFNGFDTTIYTSTKERKEIGSHKFHLDQILDTMRNSLFPKLNGISSYSCLPSFVTPEPAAKIEDLNTMAAEIQKLNVPLSDLSSWKPTIFSSWSSFQKELMKRMNQEYSFLADYVINNF</sequence>